<organism evidence="1 2">
    <name type="scientific">Dictyobacter aurantiacus</name>
    <dbReference type="NCBI Taxonomy" id="1936993"/>
    <lineage>
        <taxon>Bacteria</taxon>
        <taxon>Bacillati</taxon>
        <taxon>Chloroflexota</taxon>
        <taxon>Ktedonobacteria</taxon>
        <taxon>Ktedonobacterales</taxon>
        <taxon>Dictyobacteraceae</taxon>
        <taxon>Dictyobacter</taxon>
    </lineage>
</organism>
<dbReference type="EMBL" id="BIFQ01000002">
    <property type="protein sequence ID" value="GCE09972.1"/>
    <property type="molecule type" value="Genomic_DNA"/>
</dbReference>
<comment type="caution">
    <text evidence="1">The sequence shown here is derived from an EMBL/GenBank/DDBJ whole genome shotgun (WGS) entry which is preliminary data.</text>
</comment>
<sequence length="69" mass="7626">MYKYDELVSYSDACIVKEAIAATHLLLKPGVTDSSHIQLYAPGEEWEGGAWIVPLFFILTLPMATLPSI</sequence>
<protein>
    <submittedName>
        <fullName evidence="1">Uncharacterized protein</fullName>
    </submittedName>
</protein>
<dbReference type="Proteomes" id="UP000287224">
    <property type="component" value="Unassembled WGS sequence"/>
</dbReference>
<evidence type="ECO:0000313" key="2">
    <source>
        <dbReference type="Proteomes" id="UP000287224"/>
    </source>
</evidence>
<proteinExistence type="predicted"/>
<reference evidence="2" key="1">
    <citation type="submission" date="2018-12" db="EMBL/GenBank/DDBJ databases">
        <title>Tengunoibacter tsumagoiensis gen. nov., sp. nov., Dictyobacter kobayashii sp. nov., D. alpinus sp. nov., and D. joshuensis sp. nov. and description of Dictyobacteraceae fam. nov. within the order Ktedonobacterales isolated from Tengu-no-mugimeshi.</title>
        <authorList>
            <person name="Wang C.M."/>
            <person name="Zheng Y."/>
            <person name="Sakai Y."/>
            <person name="Toyoda A."/>
            <person name="Minakuchi Y."/>
            <person name="Abe K."/>
            <person name="Yokota A."/>
            <person name="Yabe S."/>
        </authorList>
    </citation>
    <scope>NUCLEOTIDE SEQUENCE [LARGE SCALE GENOMIC DNA]</scope>
    <source>
        <strain evidence="2">S-27</strain>
    </source>
</reference>
<accession>A0A401ZT37</accession>
<name>A0A401ZT37_9CHLR</name>
<keyword evidence="2" id="KW-1185">Reference proteome</keyword>
<gene>
    <name evidence="1" type="ORF">KDAU_73010</name>
</gene>
<dbReference type="AlphaFoldDB" id="A0A401ZT37"/>
<evidence type="ECO:0000313" key="1">
    <source>
        <dbReference type="EMBL" id="GCE09972.1"/>
    </source>
</evidence>